<dbReference type="VEuPathDB" id="FungiDB:BO97DRAFT_455765"/>
<evidence type="ECO:0000313" key="1">
    <source>
        <dbReference type="EMBL" id="RAL16270.1"/>
    </source>
</evidence>
<protein>
    <submittedName>
        <fullName evidence="1">Uncharacterized protein</fullName>
    </submittedName>
</protein>
<evidence type="ECO:0000313" key="2">
    <source>
        <dbReference type="Proteomes" id="UP000248961"/>
    </source>
</evidence>
<proteinExistence type="predicted"/>
<dbReference type="GeneID" id="37203433"/>
<organism evidence="1 2">
    <name type="scientific">Aspergillus homomorphus (strain CBS 101889)</name>
    <dbReference type="NCBI Taxonomy" id="1450537"/>
    <lineage>
        <taxon>Eukaryota</taxon>
        <taxon>Fungi</taxon>
        <taxon>Dikarya</taxon>
        <taxon>Ascomycota</taxon>
        <taxon>Pezizomycotina</taxon>
        <taxon>Eurotiomycetes</taxon>
        <taxon>Eurotiomycetidae</taxon>
        <taxon>Eurotiales</taxon>
        <taxon>Aspergillaceae</taxon>
        <taxon>Aspergillus</taxon>
        <taxon>Aspergillus subgen. Circumdati</taxon>
    </lineage>
</organism>
<dbReference type="RefSeq" id="XP_025555424.1">
    <property type="nucleotide sequence ID" value="XM_025699144.1"/>
</dbReference>
<sequence>MSEDPSTAECAAKSRGRYNPDLRKNFQIIGGAGLQCYSRQLKCLVCGDIVADHASCIRRHVKCCSANAEKRIAAENSADPRASLEVVTWTKAQKTELRSNFHIVEPTQPVKCHRCLACGKDNVKGSRTELVQHIQRYPSTRAKYREMDAEHLNTTRAQKFLKRYLDAADTHWMCPGCRPIFPRTEEMQHRRECAFFRCYFCHRYRLPSAELKSHLRTCGSSKKNKSKQRLRALVAKPEGYEPTLGRCNACATSVPLTELEQHRRERIFLYCDAYKTAKIHTGAWESHVCTCSKRVEGTFGYCNACAASVPLTELERQAKIFPVAWENHVRMCPRRAVDDVAPGTMPVPDPPVPDPSHLGQGASGLMPVLDWLSEQNTSEMMPVPDPRLLEQGSAALSGSHFSSGTEIPFDNIL</sequence>
<dbReference type="EMBL" id="KZ824269">
    <property type="protein sequence ID" value="RAL16270.1"/>
    <property type="molecule type" value="Genomic_DNA"/>
</dbReference>
<name>A0A395I7S3_ASPHC</name>
<gene>
    <name evidence="1" type="ORF">BO97DRAFT_455765</name>
</gene>
<accession>A0A395I7S3</accession>
<dbReference type="Proteomes" id="UP000248961">
    <property type="component" value="Unassembled WGS sequence"/>
</dbReference>
<keyword evidence="2" id="KW-1185">Reference proteome</keyword>
<dbReference type="AlphaFoldDB" id="A0A395I7S3"/>
<reference evidence="1 2" key="1">
    <citation type="submission" date="2018-02" db="EMBL/GenBank/DDBJ databases">
        <title>The genomes of Aspergillus section Nigri reveals drivers in fungal speciation.</title>
        <authorList>
            <consortium name="DOE Joint Genome Institute"/>
            <person name="Vesth T.C."/>
            <person name="Nybo J."/>
            <person name="Theobald S."/>
            <person name="Brandl J."/>
            <person name="Frisvad J.C."/>
            <person name="Nielsen K.F."/>
            <person name="Lyhne E.K."/>
            <person name="Kogle M.E."/>
            <person name="Kuo A."/>
            <person name="Riley R."/>
            <person name="Clum A."/>
            <person name="Nolan M."/>
            <person name="Lipzen A."/>
            <person name="Salamov A."/>
            <person name="Henrissat B."/>
            <person name="Wiebenga A."/>
            <person name="De vries R.P."/>
            <person name="Grigoriev I.V."/>
            <person name="Mortensen U.H."/>
            <person name="Andersen M.R."/>
            <person name="Baker S.E."/>
        </authorList>
    </citation>
    <scope>NUCLEOTIDE SEQUENCE [LARGE SCALE GENOMIC DNA]</scope>
    <source>
        <strain evidence="1 2">CBS 101889</strain>
    </source>
</reference>